<dbReference type="EMBL" id="CCYD01002864">
    <property type="protein sequence ID" value="CEG47896.1"/>
    <property type="molecule type" value="Genomic_DNA"/>
</dbReference>
<sequence length="92" mass="11042">MTKMKEIYADQDNEDRCLRMEALDHVVDNADAETEASEEYIYIRQQREKKEKFLNEAETDNIDQFVCFHRRTKAERHRVVPDVRTLHVVDQS</sequence>
<accession>A0A0P1B356</accession>
<dbReference type="GeneID" id="36400276"/>
<dbReference type="RefSeq" id="XP_024584265.1">
    <property type="nucleotide sequence ID" value="XM_024718914.1"/>
</dbReference>
<evidence type="ECO:0000313" key="1">
    <source>
        <dbReference type="EMBL" id="CEG47896.1"/>
    </source>
</evidence>
<dbReference type="AlphaFoldDB" id="A0A0P1B356"/>
<evidence type="ECO:0000313" key="2">
    <source>
        <dbReference type="Proteomes" id="UP000054928"/>
    </source>
</evidence>
<protein>
    <submittedName>
        <fullName evidence="1">Uncharacterized protein</fullName>
    </submittedName>
</protein>
<proteinExistence type="predicted"/>
<name>A0A0P1B356_PLAHL</name>
<keyword evidence="2" id="KW-1185">Reference proteome</keyword>
<dbReference type="OrthoDB" id="207084at2759"/>
<dbReference type="Proteomes" id="UP000054928">
    <property type="component" value="Unassembled WGS sequence"/>
</dbReference>
<organism evidence="1 2">
    <name type="scientific">Plasmopara halstedii</name>
    <name type="common">Downy mildew of sunflower</name>
    <dbReference type="NCBI Taxonomy" id="4781"/>
    <lineage>
        <taxon>Eukaryota</taxon>
        <taxon>Sar</taxon>
        <taxon>Stramenopiles</taxon>
        <taxon>Oomycota</taxon>
        <taxon>Peronosporomycetes</taxon>
        <taxon>Peronosporales</taxon>
        <taxon>Peronosporaceae</taxon>
        <taxon>Plasmopara</taxon>
    </lineage>
</organism>
<reference evidence="2" key="1">
    <citation type="submission" date="2014-09" db="EMBL/GenBank/DDBJ databases">
        <authorList>
            <person name="Sharma Rahul"/>
            <person name="Thines Marco"/>
        </authorList>
    </citation>
    <scope>NUCLEOTIDE SEQUENCE [LARGE SCALE GENOMIC DNA]</scope>
</reference>